<evidence type="ECO:0000259" key="1">
    <source>
        <dbReference type="Pfam" id="PF00144"/>
    </source>
</evidence>
<evidence type="ECO:0000313" key="3">
    <source>
        <dbReference type="Proteomes" id="UP000270296"/>
    </source>
</evidence>
<gene>
    <name evidence="2" type="ORF">SBAD_LOCUS4426</name>
</gene>
<dbReference type="InterPro" id="IPR001466">
    <property type="entry name" value="Beta-lactam-related"/>
</dbReference>
<dbReference type="Proteomes" id="UP000270296">
    <property type="component" value="Unassembled WGS sequence"/>
</dbReference>
<name>A0A183ILD0_9BILA</name>
<reference evidence="4" key="1">
    <citation type="submission" date="2016-06" db="UniProtKB">
        <authorList>
            <consortium name="WormBaseParasite"/>
        </authorList>
    </citation>
    <scope>IDENTIFICATION</scope>
</reference>
<dbReference type="Pfam" id="PF00144">
    <property type="entry name" value="Beta-lactamase"/>
    <property type="match status" value="2"/>
</dbReference>
<dbReference type="SUPFAM" id="SSF56601">
    <property type="entry name" value="beta-lactamase/transpeptidase-like"/>
    <property type="match status" value="2"/>
</dbReference>
<reference evidence="2 3" key="2">
    <citation type="submission" date="2018-11" db="EMBL/GenBank/DDBJ databases">
        <authorList>
            <consortium name="Pathogen Informatics"/>
        </authorList>
    </citation>
    <scope>NUCLEOTIDE SEQUENCE [LARGE SCALE GENOMIC DNA]</scope>
</reference>
<evidence type="ECO:0000313" key="4">
    <source>
        <dbReference type="WBParaSite" id="SBAD_0000461701-mRNA-1"/>
    </source>
</evidence>
<keyword evidence="3" id="KW-1185">Reference proteome</keyword>
<dbReference type="EMBL" id="UZAM01008312">
    <property type="protein sequence ID" value="VDP04326.1"/>
    <property type="molecule type" value="Genomic_DNA"/>
</dbReference>
<dbReference type="Gene3D" id="3.40.710.10">
    <property type="entry name" value="DD-peptidase/beta-lactamase superfamily"/>
    <property type="match status" value="3"/>
</dbReference>
<accession>A0A183ILD0</accession>
<protein>
    <submittedName>
        <fullName evidence="4">Beta-lactamase domain-containing protein</fullName>
    </submittedName>
</protein>
<dbReference type="InterPro" id="IPR052907">
    <property type="entry name" value="Beta-lactamase/esterase"/>
</dbReference>
<dbReference type="AlphaFoldDB" id="A0A183ILD0"/>
<dbReference type="WBParaSite" id="SBAD_0000461701-mRNA-1">
    <property type="protein sequence ID" value="SBAD_0000461701-mRNA-1"/>
    <property type="gene ID" value="SBAD_0000461701"/>
</dbReference>
<dbReference type="PANTHER" id="PTHR43319:SF3">
    <property type="entry name" value="BETA-LACTAMASE-RELATED DOMAIN-CONTAINING PROTEIN"/>
    <property type="match status" value="1"/>
</dbReference>
<dbReference type="OrthoDB" id="5946976at2759"/>
<evidence type="ECO:0000313" key="2">
    <source>
        <dbReference type="EMBL" id="VDP04326.1"/>
    </source>
</evidence>
<proteinExistence type="predicted"/>
<dbReference type="InterPro" id="IPR012338">
    <property type="entry name" value="Beta-lactam/transpept-like"/>
</dbReference>
<feature type="domain" description="Beta-lactamase-related" evidence="1">
    <location>
        <begin position="414"/>
        <end position="805"/>
    </location>
</feature>
<dbReference type="PANTHER" id="PTHR43319">
    <property type="entry name" value="BETA-LACTAMASE-RELATED"/>
    <property type="match status" value="1"/>
</dbReference>
<feature type="domain" description="Beta-lactamase-related" evidence="1">
    <location>
        <begin position="40"/>
        <end position="399"/>
    </location>
</feature>
<organism evidence="4">
    <name type="scientific">Soboliphyme baturini</name>
    <dbReference type="NCBI Taxonomy" id="241478"/>
    <lineage>
        <taxon>Eukaryota</taxon>
        <taxon>Metazoa</taxon>
        <taxon>Ecdysozoa</taxon>
        <taxon>Nematoda</taxon>
        <taxon>Enoplea</taxon>
        <taxon>Dorylaimia</taxon>
        <taxon>Dioctophymatida</taxon>
        <taxon>Dioctophymatoidea</taxon>
        <taxon>Soboliphymatidae</taxon>
        <taxon>Soboliphyme</taxon>
    </lineage>
</organism>
<sequence>MKLEVTFIRIFTWFTKCSSDGHVERNFLFSVQGFRHNFLDGLETDGAAFAVYKDGVAVVDLWGGYANVSSRKPWEKDTMAIVFSSTKAVASLCIALLVDRHMMNYDDLVTNFWPEFGKHGKANVTIRMLVDHEAGLAGIDEELTIERAKDFEILKKIFEDQKPNWSPGQKRGYHAVSFGWLLDQIVRRVDEKHRSLGKFFDEEIAKPHGIEFFIGLPKELEYRVATVSFARFSEIFKKLFNWVFLRLVIIPYSPFSVPYIKSAFTNPKWIMSTSENGIVMLNTPEFHAMEIPAANGIGTAESLAKLFSLVISGKVLTKNAMRMLMTPVQENVYDEIIGWNLSYGWGFIYVKNPFGQYILGHPGYGGQNVKIDFHNNLSFAYVTNKMKPEIGDETETFKRLKAAVENFEIGLVSEGAAFSVYVDGKLVVDVWGGYADYSTNREWKADTMGLWFSTTKAIAALCIAVLIDRDLLNYQHLVIKYWPEFGKNGKTNITLEMILNHEAGLAVLDEDFTMQEAEDLVKLSQILERQKPFHTPGAKRFYHVLTFGWLLDQIVRRVDPQNRSIGAWFHDEIAKPYGKSRLLICFKVRLASTTNRVYWFSADVHYVRRYFEYPSLACISELTYMRIDFYIGLPLEHDSRVATLCKPSFLDMFGLFTDPVYRRIALDIVNPFSDSFIKKVFTIPSWISANSANIIDTFNSREFRALELSAANGIGTAKALAKAFSLLISGRVISRQLLNALSKPVRINVYDELFTVRVTTGWGFMFGKNPMGQYVFMHPGLGGQNLKVDPHNNVAMAYLTNGMKLDLGEKSVVFQRLEIAVYECLKNIRNNQNLTAEPTAWIPE</sequence>